<reference evidence="2 3" key="1">
    <citation type="submission" date="2024-06" db="EMBL/GenBank/DDBJ databases">
        <title>Sorghum-associated microbial communities from plants grown in Nebraska, USA.</title>
        <authorList>
            <person name="Schachtman D."/>
        </authorList>
    </citation>
    <scope>NUCLEOTIDE SEQUENCE [LARGE SCALE GENOMIC DNA]</scope>
    <source>
        <strain evidence="2 3">2814</strain>
    </source>
</reference>
<feature type="signal peptide" evidence="1">
    <location>
        <begin position="1"/>
        <end position="25"/>
    </location>
</feature>
<protein>
    <submittedName>
        <fullName evidence="2">Uncharacterized protein</fullName>
    </submittedName>
</protein>
<feature type="chain" id="PRO_5046632467" evidence="1">
    <location>
        <begin position="26"/>
        <end position="212"/>
    </location>
</feature>
<comment type="caution">
    <text evidence="2">The sequence shown here is derived from an EMBL/GenBank/DDBJ whole genome shotgun (WGS) entry which is preliminary data.</text>
</comment>
<sequence length="212" mass="23001">MKIGSRLFMLKLLLLGTLAATQAQAGNQAQNKAQNQGSALEEARAQGGIFAETQRPSRTEALEQRPPFGGVSLYAYLSRAWSVNSFYTVFRGQGAEQTWFWVVKRISWAPGGTRTVVWADSRSCPAVEKTLTAMENMPPVRPDAPRLGTESANLGLVLDGTRHVFWNSLARSGDDDATVALEIVGNVNSPVGQWWSAGEAALAECWSETTPS</sequence>
<accession>A0ABV2RA39</accession>
<keyword evidence="1" id="KW-0732">Signal</keyword>
<evidence type="ECO:0000256" key="1">
    <source>
        <dbReference type="SAM" id="SignalP"/>
    </source>
</evidence>
<evidence type="ECO:0000313" key="3">
    <source>
        <dbReference type="Proteomes" id="UP001549313"/>
    </source>
</evidence>
<gene>
    <name evidence="2" type="ORF">ABIE19_000754</name>
</gene>
<name>A0ABV2RA39_9CAUL</name>
<keyword evidence="3" id="KW-1185">Reference proteome</keyword>
<dbReference type="EMBL" id="JBEPTF010000001">
    <property type="protein sequence ID" value="MET4682845.1"/>
    <property type="molecule type" value="Genomic_DNA"/>
</dbReference>
<dbReference type="RefSeq" id="WP_354087784.1">
    <property type="nucleotide sequence ID" value="NZ_JBEPTF010000001.1"/>
</dbReference>
<proteinExistence type="predicted"/>
<organism evidence="2 3">
    <name type="scientific">Brevundimonas faecalis</name>
    <dbReference type="NCBI Taxonomy" id="947378"/>
    <lineage>
        <taxon>Bacteria</taxon>
        <taxon>Pseudomonadati</taxon>
        <taxon>Pseudomonadota</taxon>
        <taxon>Alphaproteobacteria</taxon>
        <taxon>Caulobacterales</taxon>
        <taxon>Caulobacteraceae</taxon>
        <taxon>Brevundimonas</taxon>
    </lineage>
</organism>
<evidence type="ECO:0000313" key="2">
    <source>
        <dbReference type="EMBL" id="MET4682845.1"/>
    </source>
</evidence>
<dbReference type="Proteomes" id="UP001549313">
    <property type="component" value="Unassembled WGS sequence"/>
</dbReference>